<dbReference type="Proteomes" id="UP000815677">
    <property type="component" value="Unassembled WGS sequence"/>
</dbReference>
<feature type="transmembrane region" description="Helical" evidence="2">
    <location>
        <begin position="20"/>
        <end position="49"/>
    </location>
</feature>
<keyword evidence="2" id="KW-0812">Transmembrane</keyword>
<evidence type="ECO:0000313" key="4">
    <source>
        <dbReference type="Proteomes" id="UP000815677"/>
    </source>
</evidence>
<keyword evidence="4" id="KW-1185">Reference proteome</keyword>
<name>A0ABQ0LXL1_MYCCL</name>
<evidence type="ECO:0000256" key="1">
    <source>
        <dbReference type="SAM" id="MobiDB-lite"/>
    </source>
</evidence>
<sequence length="234" mass="25224">MSTTSYGDVIHWSLGGEHVLFAFISLDSLGGFLAGAFVTVVVCACERLLTYASDRRWELAGAGRSRGTQALWRAGMYWILALLRLAYMLIAMTRHSGLILLAATTLAAGQFLIELRTGPEQRTLDRDYAPLILDASPLLPRRSIGDDRQTMRIQSHDSQSKIEDGFLANGHEYRHGIGLGIDAGVEESVRAWQSGAGPEAARALLGTGGKGHHVSRGSRSTPFQIGAGEDSDGN</sequence>
<evidence type="ECO:0000313" key="3">
    <source>
        <dbReference type="EMBL" id="GAT55795.1"/>
    </source>
</evidence>
<keyword evidence="2" id="KW-0472">Membrane</keyword>
<reference evidence="3" key="1">
    <citation type="submission" date="2014-09" db="EMBL/GenBank/DDBJ databases">
        <title>Genome sequence of the luminous mushroom Mycena chlorophos for searching fungal bioluminescence genes.</title>
        <authorList>
            <person name="Tanaka Y."/>
            <person name="Kasuga D."/>
            <person name="Oba Y."/>
            <person name="Hase S."/>
            <person name="Sato K."/>
            <person name="Oba Y."/>
            <person name="Sakakibara Y."/>
        </authorList>
    </citation>
    <scope>NUCLEOTIDE SEQUENCE</scope>
</reference>
<organism evidence="3 4">
    <name type="scientific">Mycena chlorophos</name>
    <name type="common">Agaric fungus</name>
    <name type="synonym">Agaricus chlorophos</name>
    <dbReference type="NCBI Taxonomy" id="658473"/>
    <lineage>
        <taxon>Eukaryota</taxon>
        <taxon>Fungi</taxon>
        <taxon>Dikarya</taxon>
        <taxon>Basidiomycota</taxon>
        <taxon>Agaricomycotina</taxon>
        <taxon>Agaricomycetes</taxon>
        <taxon>Agaricomycetidae</taxon>
        <taxon>Agaricales</taxon>
        <taxon>Marasmiineae</taxon>
        <taxon>Mycenaceae</taxon>
        <taxon>Mycena</taxon>
    </lineage>
</organism>
<gene>
    <name evidence="3" type="ORF">MCHLO_12524</name>
</gene>
<proteinExistence type="predicted"/>
<keyword evidence="2" id="KW-1133">Transmembrane helix</keyword>
<evidence type="ECO:0008006" key="5">
    <source>
        <dbReference type="Google" id="ProtNLM"/>
    </source>
</evidence>
<feature type="transmembrane region" description="Helical" evidence="2">
    <location>
        <begin position="70"/>
        <end position="90"/>
    </location>
</feature>
<protein>
    <recommendedName>
        <fullName evidence="5">Copper transporter</fullName>
    </recommendedName>
</protein>
<dbReference type="EMBL" id="DF849135">
    <property type="protein sequence ID" value="GAT55795.1"/>
    <property type="molecule type" value="Genomic_DNA"/>
</dbReference>
<accession>A0ABQ0LXL1</accession>
<evidence type="ECO:0000256" key="2">
    <source>
        <dbReference type="SAM" id="Phobius"/>
    </source>
</evidence>
<feature type="region of interest" description="Disordered" evidence="1">
    <location>
        <begin position="206"/>
        <end position="234"/>
    </location>
</feature>